<evidence type="ECO:0000313" key="5">
    <source>
        <dbReference type="EMBL" id="MFC6905375.1"/>
    </source>
</evidence>
<dbReference type="CDD" id="cd10970">
    <property type="entry name" value="CE4_DAC_u1_6s"/>
    <property type="match status" value="1"/>
</dbReference>
<feature type="region of interest" description="Disordered" evidence="3">
    <location>
        <begin position="194"/>
        <end position="224"/>
    </location>
</feature>
<dbReference type="PANTHER" id="PTHR34216:SF3">
    <property type="entry name" value="POLY-BETA-1,6-N-ACETYL-D-GLUCOSAMINE N-DEACETYLASE"/>
    <property type="match status" value="1"/>
</dbReference>
<evidence type="ECO:0000256" key="2">
    <source>
        <dbReference type="ARBA" id="ARBA00022729"/>
    </source>
</evidence>
<evidence type="ECO:0000259" key="4">
    <source>
        <dbReference type="PROSITE" id="PS51677"/>
    </source>
</evidence>
<feature type="domain" description="NodB homology" evidence="4">
    <location>
        <begin position="244"/>
        <end position="449"/>
    </location>
</feature>
<dbReference type="RefSeq" id="WP_340603900.1">
    <property type="nucleotide sequence ID" value="NZ_JBBMXV010000003.1"/>
</dbReference>
<dbReference type="PROSITE" id="PS51257">
    <property type="entry name" value="PROKAR_LIPOPROTEIN"/>
    <property type="match status" value="1"/>
</dbReference>
<reference evidence="5 6" key="1">
    <citation type="journal article" date="2019" name="Int. J. Syst. Evol. Microbiol.">
        <title>The Global Catalogue of Microorganisms (GCM) 10K type strain sequencing project: providing services to taxonomists for standard genome sequencing and annotation.</title>
        <authorList>
            <consortium name="The Broad Institute Genomics Platform"/>
            <consortium name="The Broad Institute Genome Sequencing Center for Infectious Disease"/>
            <person name="Wu L."/>
            <person name="Ma J."/>
        </authorList>
    </citation>
    <scope>NUCLEOTIDE SEQUENCE [LARGE SCALE GENOMIC DNA]</scope>
    <source>
        <strain evidence="5 6">CGMCC 1.3240</strain>
    </source>
</reference>
<keyword evidence="2" id="KW-0732">Signal</keyword>
<evidence type="ECO:0000313" key="6">
    <source>
        <dbReference type="Proteomes" id="UP001596312"/>
    </source>
</evidence>
<dbReference type="EMBL" id="JBHSXQ010000003">
    <property type="protein sequence ID" value="MFC6905375.1"/>
    <property type="molecule type" value="Genomic_DNA"/>
</dbReference>
<keyword evidence="6" id="KW-1185">Reference proteome</keyword>
<feature type="compositionally biased region" description="Acidic residues" evidence="3">
    <location>
        <begin position="28"/>
        <end position="57"/>
    </location>
</feature>
<feature type="region of interest" description="Disordered" evidence="3">
    <location>
        <begin position="22"/>
        <end position="69"/>
    </location>
</feature>
<dbReference type="GO" id="GO:0005576">
    <property type="term" value="C:extracellular region"/>
    <property type="evidence" value="ECO:0007669"/>
    <property type="project" value="UniProtKB-SubCell"/>
</dbReference>
<evidence type="ECO:0000256" key="3">
    <source>
        <dbReference type="SAM" id="MobiDB-lite"/>
    </source>
</evidence>
<dbReference type="Gene3D" id="3.20.20.370">
    <property type="entry name" value="Glycoside hydrolase/deacetylase"/>
    <property type="match status" value="1"/>
</dbReference>
<name>A0ABD5V1Y3_9EURY</name>
<accession>A0ABD5V1Y3</accession>
<dbReference type="PANTHER" id="PTHR34216">
    <property type="match status" value="1"/>
</dbReference>
<dbReference type="Proteomes" id="UP001596312">
    <property type="component" value="Unassembled WGS sequence"/>
</dbReference>
<organism evidence="5 6">
    <name type="scientific">Halalkalicoccus tibetensis</name>
    <dbReference type="NCBI Taxonomy" id="175632"/>
    <lineage>
        <taxon>Archaea</taxon>
        <taxon>Methanobacteriati</taxon>
        <taxon>Methanobacteriota</taxon>
        <taxon>Stenosarchaea group</taxon>
        <taxon>Halobacteria</taxon>
        <taxon>Halobacteriales</taxon>
        <taxon>Halococcaceae</taxon>
        <taxon>Halalkalicoccus</taxon>
    </lineage>
</organism>
<dbReference type="InterPro" id="IPR051398">
    <property type="entry name" value="Polysacch_Deacetylase"/>
</dbReference>
<dbReference type="AlphaFoldDB" id="A0ABD5V1Y3"/>
<evidence type="ECO:0000256" key="1">
    <source>
        <dbReference type="ARBA" id="ARBA00004613"/>
    </source>
</evidence>
<sequence length="462" mass="50947">MGRKPNRRHFLAAVGAGTFALSGCTDDLLGDEEGDGGEDDTDDEDDGLLDGEDDEEQQATPPAIDGGEVVSDFDEDIDEWYALAGEVSADEENALTGSQTVRIDGEDASAGIGRSFPDGLDMENQHLSLALRVDNPRPARVTVRIMAPGQADQLWSTRTVLGPYEGWQRMDVGYTGQRGEPFLDDVQEIQITLEDPNAEENGEEDEGADAAEEEAEGDDDEENQEDGITFFVDDLRMTPAADQGYVMLTFDDGVESQYENAFPLLEEHDMQGAAAVVPSSLNREGRLTIDHLREMRDAGWDISSHPEGEAFMELEDPDAIRETIESDYEYLDQRGFPDGARSMFVPYHRTNEEVVEITRDYHDLSAYFGGTTSNVPFTDPLHLSRVDMHDLDGFTSLIDSAAEHNQLAIGLAHGVVPEDEIDDDPLADMTIEQLEELIEYIEESDVQVVTPSDLLDADPDEL</sequence>
<comment type="subcellular location">
    <subcellularLocation>
        <location evidence="1">Secreted</location>
    </subcellularLocation>
</comment>
<proteinExistence type="predicted"/>
<gene>
    <name evidence="5" type="ORF">ACFQGH_09230</name>
</gene>
<protein>
    <submittedName>
        <fullName evidence="5">Polysaccharide deacetylase family protein</fullName>
    </submittedName>
</protein>
<feature type="compositionally biased region" description="Acidic residues" evidence="3">
    <location>
        <begin position="196"/>
        <end position="224"/>
    </location>
</feature>
<dbReference type="SUPFAM" id="SSF88713">
    <property type="entry name" value="Glycoside hydrolase/deacetylase"/>
    <property type="match status" value="1"/>
</dbReference>
<dbReference type="PROSITE" id="PS51677">
    <property type="entry name" value="NODB"/>
    <property type="match status" value="1"/>
</dbReference>
<comment type="caution">
    <text evidence="5">The sequence shown here is derived from an EMBL/GenBank/DDBJ whole genome shotgun (WGS) entry which is preliminary data.</text>
</comment>
<dbReference type="Pfam" id="PF01522">
    <property type="entry name" value="Polysacc_deac_1"/>
    <property type="match status" value="1"/>
</dbReference>
<dbReference type="InterPro" id="IPR002509">
    <property type="entry name" value="NODB_dom"/>
</dbReference>
<dbReference type="InterPro" id="IPR011330">
    <property type="entry name" value="Glyco_hydro/deAcase_b/a-brl"/>
</dbReference>